<evidence type="ECO:0000256" key="14">
    <source>
        <dbReference type="ARBA" id="ARBA00023288"/>
    </source>
</evidence>
<evidence type="ECO:0000256" key="7">
    <source>
        <dbReference type="ARBA" id="ARBA00022729"/>
    </source>
</evidence>
<evidence type="ECO:0000256" key="4">
    <source>
        <dbReference type="ARBA" id="ARBA00022452"/>
    </source>
</evidence>
<protein>
    <submittedName>
        <fullName evidence="17">Sugar transporter</fullName>
    </submittedName>
</protein>
<evidence type="ECO:0000256" key="11">
    <source>
        <dbReference type="ARBA" id="ARBA00023136"/>
    </source>
</evidence>
<evidence type="ECO:0000256" key="3">
    <source>
        <dbReference type="ARBA" id="ARBA00022448"/>
    </source>
</evidence>
<evidence type="ECO:0000256" key="1">
    <source>
        <dbReference type="ARBA" id="ARBA00004571"/>
    </source>
</evidence>
<evidence type="ECO:0000256" key="5">
    <source>
        <dbReference type="ARBA" id="ARBA00022597"/>
    </source>
</evidence>
<dbReference type="InterPro" id="IPR003715">
    <property type="entry name" value="Poly_export_N"/>
</dbReference>
<dbReference type="PANTHER" id="PTHR33619">
    <property type="entry name" value="POLYSACCHARIDE EXPORT PROTEIN GFCE-RELATED"/>
    <property type="match status" value="1"/>
</dbReference>
<keyword evidence="5 17" id="KW-0762">Sugar transport</keyword>
<dbReference type="OrthoDB" id="9808421at2"/>
<evidence type="ECO:0000256" key="8">
    <source>
        <dbReference type="ARBA" id="ARBA00023047"/>
    </source>
</evidence>
<evidence type="ECO:0000256" key="9">
    <source>
        <dbReference type="ARBA" id="ARBA00023065"/>
    </source>
</evidence>
<dbReference type="GO" id="GO:0006811">
    <property type="term" value="P:monoatomic ion transport"/>
    <property type="evidence" value="ECO:0007669"/>
    <property type="project" value="UniProtKB-KW"/>
</dbReference>
<dbReference type="Pfam" id="PF02563">
    <property type="entry name" value="Poly_export"/>
    <property type="match status" value="1"/>
</dbReference>
<evidence type="ECO:0000256" key="13">
    <source>
        <dbReference type="ARBA" id="ARBA00023237"/>
    </source>
</evidence>
<keyword evidence="9" id="KW-0406">Ion transport</keyword>
<dbReference type="EMBL" id="JFKC01000001">
    <property type="protein sequence ID" value="OSQ53585.1"/>
    <property type="molecule type" value="Genomic_DNA"/>
</dbReference>
<dbReference type="InterPro" id="IPR054765">
    <property type="entry name" value="SLBB_dom"/>
</dbReference>
<feature type="domain" description="SLBB" evidence="16">
    <location>
        <begin position="299"/>
        <end position="385"/>
    </location>
</feature>
<evidence type="ECO:0000256" key="2">
    <source>
        <dbReference type="ARBA" id="ARBA00009450"/>
    </source>
</evidence>
<dbReference type="STRING" id="1123756.MGEO_02915"/>
<keyword evidence="8" id="KW-0625">Polysaccharide transport</keyword>
<keyword evidence="10" id="KW-0626">Porin</keyword>
<keyword evidence="18" id="KW-1185">Reference proteome</keyword>
<keyword evidence="3" id="KW-0813">Transport</keyword>
<evidence type="ECO:0000313" key="18">
    <source>
        <dbReference type="Proteomes" id="UP000193926"/>
    </source>
</evidence>
<keyword evidence="6" id="KW-0812">Transmembrane</keyword>
<comment type="similarity">
    <text evidence="2">Belongs to the BexD/CtrA/VexA family.</text>
</comment>
<feature type="domain" description="SLBB" evidence="16">
    <location>
        <begin position="155"/>
        <end position="233"/>
    </location>
</feature>
<evidence type="ECO:0000256" key="10">
    <source>
        <dbReference type="ARBA" id="ARBA00023114"/>
    </source>
</evidence>
<dbReference type="GO" id="GO:0015159">
    <property type="term" value="F:polysaccharide transmembrane transporter activity"/>
    <property type="evidence" value="ECO:0007669"/>
    <property type="project" value="InterPro"/>
</dbReference>
<comment type="caution">
    <text evidence="17">The sequence shown here is derived from an EMBL/GenBank/DDBJ whole genome shotgun (WGS) entry which is preliminary data.</text>
</comment>
<feature type="domain" description="Polysaccharide export protein N-terminal" evidence="15">
    <location>
        <begin position="64"/>
        <end position="149"/>
    </location>
</feature>
<proteinExistence type="inferred from homology"/>
<dbReference type="AlphaFoldDB" id="A0A1X4NRK4"/>
<keyword evidence="4" id="KW-1134">Transmembrane beta strand</keyword>
<evidence type="ECO:0000313" key="17">
    <source>
        <dbReference type="EMBL" id="OSQ53585.1"/>
    </source>
</evidence>
<comment type="subcellular location">
    <subcellularLocation>
        <location evidence="1">Cell outer membrane</location>
        <topology evidence="1">Multi-pass membrane protein</topology>
    </subcellularLocation>
</comment>
<dbReference type="Gene3D" id="3.30.1950.10">
    <property type="entry name" value="wza like domain"/>
    <property type="match status" value="1"/>
</dbReference>
<keyword evidence="7" id="KW-0732">Signal</keyword>
<name>A0A1X4NRK4_9RHOB</name>
<keyword evidence="12" id="KW-0564">Palmitate</keyword>
<keyword evidence="14" id="KW-0449">Lipoprotein</keyword>
<evidence type="ECO:0000259" key="15">
    <source>
        <dbReference type="Pfam" id="PF02563"/>
    </source>
</evidence>
<dbReference type="GO" id="GO:0015288">
    <property type="term" value="F:porin activity"/>
    <property type="evidence" value="ECO:0007669"/>
    <property type="project" value="UniProtKB-KW"/>
</dbReference>
<accession>A0A1X4NRK4</accession>
<dbReference type="Pfam" id="PF22461">
    <property type="entry name" value="SLBB_2"/>
    <property type="match status" value="2"/>
</dbReference>
<dbReference type="Gene3D" id="3.10.560.10">
    <property type="entry name" value="Outer membrane lipoprotein wza domain like"/>
    <property type="match status" value="2"/>
</dbReference>
<dbReference type="InterPro" id="IPR049712">
    <property type="entry name" value="Poly_export"/>
</dbReference>
<dbReference type="PANTHER" id="PTHR33619:SF3">
    <property type="entry name" value="POLYSACCHARIDE EXPORT PROTEIN GFCE-RELATED"/>
    <property type="match status" value="1"/>
</dbReference>
<reference evidence="17 18" key="1">
    <citation type="submission" date="2014-03" db="EMBL/GenBank/DDBJ databases">
        <title>The draft genome sequence of Marivita geojedonensis KCTC 23882.</title>
        <authorList>
            <person name="Lai Q."/>
            <person name="Shao Z."/>
        </authorList>
    </citation>
    <scope>NUCLEOTIDE SEQUENCE [LARGE SCALE GENOMIC DNA]</scope>
    <source>
        <strain evidence="17 18">DPG-138</strain>
    </source>
</reference>
<gene>
    <name evidence="17" type="ORF">MGEO_02915</name>
</gene>
<organism evidence="17 18">
    <name type="scientific">Marivita geojedonensis</name>
    <dbReference type="NCBI Taxonomy" id="1123756"/>
    <lineage>
        <taxon>Bacteria</taxon>
        <taxon>Pseudomonadati</taxon>
        <taxon>Pseudomonadota</taxon>
        <taxon>Alphaproteobacteria</taxon>
        <taxon>Rhodobacterales</taxon>
        <taxon>Roseobacteraceae</taxon>
        <taxon>Marivita</taxon>
    </lineage>
</organism>
<evidence type="ECO:0000256" key="6">
    <source>
        <dbReference type="ARBA" id="ARBA00022692"/>
    </source>
</evidence>
<dbReference type="Proteomes" id="UP000193926">
    <property type="component" value="Unassembled WGS sequence"/>
</dbReference>
<dbReference type="GO" id="GO:0046930">
    <property type="term" value="C:pore complex"/>
    <property type="evidence" value="ECO:0007669"/>
    <property type="project" value="UniProtKB-KW"/>
</dbReference>
<sequence>MPLTAQSVLVANRSSYTPKSLPAAFYQTAGGGSLRFGGPLPEEPFVPEETPGTLQLRPPPQILPETYRIGVGDVVLLATKSVGTTVEELTGLLAAQNRRQGYTVRDDGRIAIPEIGQIDIAGLTVEEAEARIFEILVRNQVDPAFSLEVSEFNSQRVVIGGAVGSSTLIPITLRPLTLGEALAAAGGVQLANDEFGSIRIYRNGTLYQIPIRDYFADASLQRRILLDGDAVYVDTTYDLEQALLFYQQRLDVIAQRNQARTQALAELQAEVGFRRAALDEQRSNFGARAEYGAVERDYVYLTGEVAKQSRFALPYGQTATLADALYDSGGYSNATGSSRHIYVLRASENPAEFGAVTAWHLDASNAVNLTLAARMEMRPNDIIFIEEQPVTKWGRSLQQTFGLVGAAISTANAAGN</sequence>
<evidence type="ECO:0000256" key="12">
    <source>
        <dbReference type="ARBA" id="ARBA00023139"/>
    </source>
</evidence>
<dbReference type="GO" id="GO:0009279">
    <property type="term" value="C:cell outer membrane"/>
    <property type="evidence" value="ECO:0007669"/>
    <property type="project" value="UniProtKB-SubCell"/>
</dbReference>
<keyword evidence="11" id="KW-0472">Membrane</keyword>
<keyword evidence="13" id="KW-0998">Cell outer membrane</keyword>
<evidence type="ECO:0000259" key="16">
    <source>
        <dbReference type="Pfam" id="PF22461"/>
    </source>
</evidence>